<dbReference type="EMBL" id="CP040818">
    <property type="protein sequence ID" value="QDL91113.1"/>
    <property type="molecule type" value="Genomic_DNA"/>
</dbReference>
<dbReference type="AlphaFoldDB" id="A0A5B8FY86"/>
<dbReference type="Proteomes" id="UP000305888">
    <property type="component" value="Chromosome"/>
</dbReference>
<feature type="domain" description="PAC" evidence="3">
    <location>
        <begin position="314"/>
        <end position="366"/>
    </location>
</feature>
<evidence type="ECO:0000259" key="6">
    <source>
        <dbReference type="PROSITE" id="PS50924"/>
    </source>
</evidence>
<dbReference type="InterPro" id="IPR000160">
    <property type="entry name" value="GGDEF_dom"/>
</dbReference>
<feature type="domain" description="MHYT" evidence="6">
    <location>
        <begin position="12"/>
        <end position="198"/>
    </location>
</feature>
<dbReference type="PROSITE" id="PS50112">
    <property type="entry name" value="PAS"/>
    <property type="match status" value="1"/>
</dbReference>
<dbReference type="Gene3D" id="3.20.20.450">
    <property type="entry name" value="EAL domain"/>
    <property type="match status" value="1"/>
</dbReference>
<dbReference type="Pfam" id="PF03707">
    <property type="entry name" value="MHYT"/>
    <property type="match status" value="2"/>
</dbReference>
<dbReference type="Gene3D" id="3.30.450.20">
    <property type="entry name" value="PAS domain"/>
    <property type="match status" value="2"/>
</dbReference>
<dbReference type="Pfam" id="PF00563">
    <property type="entry name" value="EAL"/>
    <property type="match status" value="1"/>
</dbReference>
<dbReference type="CDD" id="cd01949">
    <property type="entry name" value="GGDEF"/>
    <property type="match status" value="1"/>
</dbReference>
<evidence type="ECO:0000259" key="2">
    <source>
        <dbReference type="PROSITE" id="PS50112"/>
    </source>
</evidence>
<feature type="transmembrane region" description="Helical" evidence="1">
    <location>
        <begin position="85"/>
        <end position="104"/>
    </location>
</feature>
<feature type="transmembrane region" description="Helical" evidence="1">
    <location>
        <begin position="144"/>
        <end position="166"/>
    </location>
</feature>
<feature type="transmembrane region" description="Helical" evidence="1">
    <location>
        <begin position="173"/>
        <end position="195"/>
    </location>
</feature>
<dbReference type="SMART" id="SM00052">
    <property type="entry name" value="EAL"/>
    <property type="match status" value="1"/>
</dbReference>
<dbReference type="SMART" id="SM00091">
    <property type="entry name" value="PAS"/>
    <property type="match status" value="2"/>
</dbReference>
<dbReference type="CDD" id="cd00130">
    <property type="entry name" value="PAS"/>
    <property type="match status" value="2"/>
</dbReference>
<dbReference type="PROSITE" id="PS50887">
    <property type="entry name" value="GGDEF"/>
    <property type="match status" value="1"/>
</dbReference>
<feature type="transmembrane region" description="Helical" evidence="1">
    <location>
        <begin position="111"/>
        <end position="132"/>
    </location>
</feature>
<keyword evidence="1" id="KW-0472">Membrane</keyword>
<dbReference type="CDD" id="cd01948">
    <property type="entry name" value="EAL"/>
    <property type="match status" value="1"/>
</dbReference>
<dbReference type="SUPFAM" id="SSF55073">
    <property type="entry name" value="Nucleotide cyclase"/>
    <property type="match status" value="1"/>
</dbReference>
<keyword evidence="8" id="KW-1185">Reference proteome</keyword>
<keyword evidence="1" id="KW-1133">Transmembrane helix</keyword>
<evidence type="ECO:0000259" key="5">
    <source>
        <dbReference type="PROSITE" id="PS50887"/>
    </source>
</evidence>
<dbReference type="SUPFAM" id="SSF55785">
    <property type="entry name" value="PYP-like sensor domain (PAS domain)"/>
    <property type="match status" value="2"/>
</dbReference>
<dbReference type="SMART" id="SM00086">
    <property type="entry name" value="PAC"/>
    <property type="match status" value="1"/>
</dbReference>
<feature type="transmembrane region" description="Helical" evidence="1">
    <location>
        <begin position="48"/>
        <end position="73"/>
    </location>
</feature>
<feature type="domain" description="EAL" evidence="4">
    <location>
        <begin position="670"/>
        <end position="925"/>
    </location>
</feature>
<dbReference type="InterPro" id="IPR001633">
    <property type="entry name" value="EAL_dom"/>
</dbReference>
<organism evidence="7 8">
    <name type="scientific">Paroceanicella profunda</name>
    <dbReference type="NCBI Taxonomy" id="2579971"/>
    <lineage>
        <taxon>Bacteria</taxon>
        <taxon>Pseudomonadati</taxon>
        <taxon>Pseudomonadota</taxon>
        <taxon>Alphaproteobacteria</taxon>
        <taxon>Rhodobacterales</taxon>
        <taxon>Paracoccaceae</taxon>
        <taxon>Paroceanicella</taxon>
    </lineage>
</organism>
<dbReference type="PROSITE" id="PS50113">
    <property type="entry name" value="PAC"/>
    <property type="match status" value="1"/>
</dbReference>
<dbReference type="Pfam" id="PF00990">
    <property type="entry name" value="GGDEF"/>
    <property type="match status" value="1"/>
</dbReference>
<dbReference type="SMART" id="SM00267">
    <property type="entry name" value="GGDEF"/>
    <property type="match status" value="1"/>
</dbReference>
<feature type="domain" description="GGDEF" evidence="5">
    <location>
        <begin position="527"/>
        <end position="661"/>
    </location>
</feature>
<dbReference type="PANTHER" id="PTHR44757:SF2">
    <property type="entry name" value="BIOFILM ARCHITECTURE MAINTENANCE PROTEIN MBAA"/>
    <property type="match status" value="1"/>
</dbReference>
<dbReference type="InterPro" id="IPR035919">
    <property type="entry name" value="EAL_sf"/>
</dbReference>
<dbReference type="NCBIfam" id="TIGR00254">
    <property type="entry name" value="GGDEF"/>
    <property type="match status" value="1"/>
</dbReference>
<dbReference type="Pfam" id="PF08448">
    <property type="entry name" value="PAS_4"/>
    <property type="match status" value="2"/>
</dbReference>
<protein>
    <submittedName>
        <fullName evidence="7">EAL domain-containing protein</fullName>
    </submittedName>
</protein>
<gene>
    <name evidence="7" type="ORF">FDP22_04545</name>
</gene>
<dbReference type="OrthoDB" id="9814202at2"/>
<proteinExistence type="predicted"/>
<dbReference type="InterPro" id="IPR001610">
    <property type="entry name" value="PAC"/>
</dbReference>
<dbReference type="PROSITE" id="PS50883">
    <property type="entry name" value="EAL"/>
    <property type="match status" value="1"/>
</dbReference>
<dbReference type="NCBIfam" id="TIGR00229">
    <property type="entry name" value="sensory_box"/>
    <property type="match status" value="2"/>
</dbReference>
<name>A0A5B8FY86_9RHOB</name>
<dbReference type="InterPro" id="IPR052155">
    <property type="entry name" value="Biofilm_reg_signaling"/>
</dbReference>
<dbReference type="InterPro" id="IPR043128">
    <property type="entry name" value="Rev_trsase/Diguanyl_cyclase"/>
</dbReference>
<dbReference type="GO" id="GO:0016020">
    <property type="term" value="C:membrane"/>
    <property type="evidence" value="ECO:0007669"/>
    <property type="project" value="UniProtKB-UniRule"/>
</dbReference>
<dbReference type="InterPro" id="IPR035965">
    <property type="entry name" value="PAS-like_dom_sf"/>
</dbReference>
<dbReference type="InterPro" id="IPR005330">
    <property type="entry name" value="MHYT_dom"/>
</dbReference>
<accession>A0A5B8FY86</accession>
<evidence type="ECO:0000313" key="7">
    <source>
        <dbReference type="EMBL" id="QDL91113.1"/>
    </source>
</evidence>
<evidence type="ECO:0000256" key="1">
    <source>
        <dbReference type="PROSITE-ProRule" id="PRU00244"/>
    </source>
</evidence>
<dbReference type="PANTHER" id="PTHR44757">
    <property type="entry name" value="DIGUANYLATE CYCLASE DGCP"/>
    <property type="match status" value="1"/>
</dbReference>
<dbReference type="PROSITE" id="PS50924">
    <property type="entry name" value="MHYT"/>
    <property type="match status" value="1"/>
</dbReference>
<evidence type="ECO:0000313" key="8">
    <source>
        <dbReference type="Proteomes" id="UP000305888"/>
    </source>
</evidence>
<evidence type="ECO:0000259" key="4">
    <source>
        <dbReference type="PROSITE" id="PS50883"/>
    </source>
</evidence>
<dbReference type="InterPro" id="IPR000014">
    <property type="entry name" value="PAS"/>
</dbReference>
<sequence length="932" mass="101395">MTPLLTFLTRIHDPAYVVLALVALGVTTFTTFFCIAQGVRGGGGASQRLWLVGAVICAGLGVWGTHFTAMIGYRPDLPLFFRPEYAVGSAAASVGGLALALVLAARLPERLRVIGGGLAAGGAVWSLHHIGFSGFSGCLVQFDWLTSGLALVICCVGCGIATNLALRDRAGDLLHAALAFSLAVLVVHFLSVSGTRITFTAVWEGGYSRAEMSRLQYGEALLFGLLICCLTVAQFRSMVRLRRLELAVRYAGDGILILDPRRRTVWANQAFETLSGFSFDEMEGRTPDQLLAPPGDMSDEGASGLLRTDRSGPVTATVRIRKRDGGVTWCAVNSTPVRDSHGRLELLIETVRDITAELTAARRLAHSRAVELRLTRFAANTADLVCMWRPEGGIIWANQAFLDCAGHSLDRALGRDPDQLLDLTEPCSEGRARRQETLSREGRVIFEAQARAETLWLSRTDLLHEDEDDGACVVTICRDITREKMRERALHDANRQMARQARHDLQSGLPNWRRVTEFMVDCGETGSGFTLILLGLDDFRQVIDTFGHVSSHNILRRAGEALSAEFGASCLVGRSGGDELALVLPDTVNPEDATTALGLRAIEVLQRSIPTSGGICRLCASAGIRVVDGTGTVMASALVKDAALALQEARSLRKAVAIFSPGLEQRNASRIRIGAGLVAAVEQRAFEPFFQPQVTLEEGALVGFECLARWRIDAQTVHEPSAFLDFAERGGLLVEIERMILARALDSLRDWRREGLAVPRLSINASVQHLRRPDFVTHLKWELDRRDLAPPDLAVEVLETMLITDEDDPAARNIARLHDAGFVVELDDFGTGHAALANLSRLRIHSVKLDRSLVAPLAHDARMTAIVRAILSLARELDIAVIAEGAETAADLVRLRELGCRVVQGYGIARPMSAEAAHAWLAERETALRRIG</sequence>
<feature type="transmembrane region" description="Helical" evidence="1">
    <location>
        <begin position="15"/>
        <end position="36"/>
    </location>
</feature>
<feature type="domain" description="PAS" evidence="2">
    <location>
        <begin position="240"/>
        <end position="286"/>
    </location>
</feature>
<dbReference type="SUPFAM" id="SSF141868">
    <property type="entry name" value="EAL domain-like"/>
    <property type="match status" value="1"/>
</dbReference>
<dbReference type="RefSeq" id="WP_138575493.1">
    <property type="nucleotide sequence ID" value="NZ_CP040818.1"/>
</dbReference>
<dbReference type="Gene3D" id="3.30.70.270">
    <property type="match status" value="1"/>
</dbReference>
<dbReference type="InterPro" id="IPR013656">
    <property type="entry name" value="PAS_4"/>
</dbReference>
<dbReference type="KEGG" id="ppru:FDP22_04545"/>
<evidence type="ECO:0000259" key="3">
    <source>
        <dbReference type="PROSITE" id="PS50113"/>
    </source>
</evidence>
<dbReference type="InterPro" id="IPR029787">
    <property type="entry name" value="Nucleotide_cyclase"/>
</dbReference>
<reference evidence="7 8" key="1">
    <citation type="submission" date="2019-06" db="EMBL/GenBank/DDBJ databases">
        <title>Genome sequence of Rhodobacteraceae bacterium D4M1.</title>
        <authorList>
            <person name="Cao J."/>
        </authorList>
    </citation>
    <scope>NUCLEOTIDE SEQUENCE [LARGE SCALE GENOMIC DNA]</scope>
    <source>
        <strain evidence="7 8">D4M1</strain>
    </source>
</reference>
<dbReference type="InterPro" id="IPR000700">
    <property type="entry name" value="PAS-assoc_C"/>
</dbReference>
<keyword evidence="1" id="KW-0812">Transmembrane</keyword>